<comment type="caution">
    <text evidence="2">The sequence shown here is derived from an EMBL/GenBank/DDBJ whole genome shotgun (WGS) entry which is preliminary data.</text>
</comment>
<protein>
    <submittedName>
        <fullName evidence="2">Uncharacterized protein</fullName>
    </submittedName>
</protein>
<reference evidence="2 3" key="1">
    <citation type="submission" date="2017-02" db="EMBL/GenBank/DDBJ databases">
        <title>Complete genome sequences of Mycobacterium kansasii strains isolated from rhesus macaques.</title>
        <authorList>
            <person name="Panda A."/>
            <person name="Nagaraj S."/>
            <person name="Zhao X."/>
            <person name="Tettelin H."/>
            <person name="Detolla L.J."/>
        </authorList>
    </citation>
    <scope>NUCLEOTIDE SEQUENCE [LARGE SCALE GENOMIC DNA]</scope>
    <source>
        <strain evidence="2 3">11-3813</strain>
    </source>
</reference>
<dbReference type="EMBL" id="MVBM01000003">
    <property type="protein sequence ID" value="OOK76562.1"/>
    <property type="molecule type" value="Genomic_DNA"/>
</dbReference>
<organism evidence="2 3">
    <name type="scientific">Mycobacterium kansasii</name>
    <dbReference type="NCBI Taxonomy" id="1768"/>
    <lineage>
        <taxon>Bacteria</taxon>
        <taxon>Bacillati</taxon>
        <taxon>Actinomycetota</taxon>
        <taxon>Actinomycetes</taxon>
        <taxon>Mycobacteriales</taxon>
        <taxon>Mycobacteriaceae</taxon>
        <taxon>Mycobacterium</taxon>
    </lineage>
</organism>
<feature type="compositionally biased region" description="Polar residues" evidence="1">
    <location>
        <begin position="185"/>
        <end position="202"/>
    </location>
</feature>
<evidence type="ECO:0000256" key="1">
    <source>
        <dbReference type="SAM" id="MobiDB-lite"/>
    </source>
</evidence>
<sequence length="238" mass="24922">MSGGRSGSAGHRQRDDRRLCGVRLARRPGQLPGTPTHPGTGQAAATIWLNRLRALAHRTCVAPLPYAQADLDALQRVNDAGLSTIATVSAADIVDKILDINSVRGATLMPDGPLTRRAVDLLSANDGMVAIAAADFAAPDMSETAQGTSANADITPGGCLPSWSPRRSTRLSAPRWPRPAPTRSFPPTSTRRCRFTSVTTQPRPAARTPWVPCCGAACTRTPPAHPDPGATGDVEPAG</sequence>
<gene>
    <name evidence="2" type="ORF">BZL30_3984</name>
</gene>
<evidence type="ECO:0000313" key="2">
    <source>
        <dbReference type="EMBL" id="OOK76562.1"/>
    </source>
</evidence>
<name>A0A1V3XBL7_MYCKA</name>
<accession>A0A1V3XBL7</accession>
<dbReference type="AlphaFoldDB" id="A0A1V3XBL7"/>
<feature type="region of interest" description="Disordered" evidence="1">
    <location>
        <begin position="147"/>
        <end position="206"/>
    </location>
</feature>
<dbReference type="Proteomes" id="UP000189229">
    <property type="component" value="Unassembled WGS sequence"/>
</dbReference>
<evidence type="ECO:0000313" key="3">
    <source>
        <dbReference type="Proteomes" id="UP000189229"/>
    </source>
</evidence>
<proteinExistence type="predicted"/>